<protein>
    <submittedName>
        <fullName evidence="1">Predicted thiol-disulfide oxidoreductase YuxK, DCC family</fullName>
    </submittedName>
</protein>
<reference evidence="1 2" key="1">
    <citation type="submission" date="2016-10" db="EMBL/GenBank/DDBJ databases">
        <authorList>
            <person name="de Groot N.N."/>
        </authorList>
    </citation>
    <scope>NUCLEOTIDE SEQUENCE [LARGE SCALE GENOMIC DNA]</scope>
    <source>
        <strain evidence="1 2">DSM 26424</strain>
    </source>
</reference>
<keyword evidence="2" id="KW-1185">Reference proteome</keyword>
<proteinExistence type="predicted"/>
<gene>
    <name evidence="1" type="ORF">SAMN04487993_1001259</name>
</gene>
<evidence type="ECO:0000313" key="1">
    <source>
        <dbReference type="EMBL" id="SDI14663.1"/>
    </source>
</evidence>
<dbReference type="GO" id="GO:0015035">
    <property type="term" value="F:protein-disulfide reductase activity"/>
    <property type="evidence" value="ECO:0007669"/>
    <property type="project" value="InterPro"/>
</dbReference>
<sequence length="134" mass="15222">MPEKPLVIIYDGDCPFCTAYVTLVRLRETVGAVELVNARSDDARVATLLAERVDLNEGMAVLWQGRRHVGAEAVHLLALLSGQGGGLNRLQRRLFRNPRAARRIYPWLVRGRRLWLRLAGRRPIAAEKNSQRRE</sequence>
<organism evidence="1 2">
    <name type="scientific">Salipiger marinus</name>
    <dbReference type="NCBI Taxonomy" id="555512"/>
    <lineage>
        <taxon>Bacteria</taxon>
        <taxon>Pseudomonadati</taxon>
        <taxon>Pseudomonadota</taxon>
        <taxon>Alphaproteobacteria</taxon>
        <taxon>Rhodobacterales</taxon>
        <taxon>Roseobacteraceae</taxon>
        <taxon>Salipiger</taxon>
    </lineage>
</organism>
<name>A0A1G8I6W6_9RHOB</name>
<dbReference type="STRING" id="555512.SAMN04487993_1001259"/>
<dbReference type="Pfam" id="PF04134">
    <property type="entry name" value="DCC1-like"/>
    <property type="match status" value="1"/>
</dbReference>
<dbReference type="RefSeq" id="WP_089842540.1">
    <property type="nucleotide sequence ID" value="NZ_FNEJ01000001.1"/>
</dbReference>
<accession>A0A1G8I6W6</accession>
<dbReference type="InterPro" id="IPR007263">
    <property type="entry name" value="DCC1-like"/>
</dbReference>
<dbReference type="Proteomes" id="UP000199093">
    <property type="component" value="Unassembled WGS sequence"/>
</dbReference>
<evidence type="ECO:0000313" key="2">
    <source>
        <dbReference type="Proteomes" id="UP000199093"/>
    </source>
</evidence>
<dbReference type="OrthoDB" id="9785438at2"/>
<dbReference type="EMBL" id="FNEJ01000001">
    <property type="protein sequence ID" value="SDI14663.1"/>
    <property type="molecule type" value="Genomic_DNA"/>
</dbReference>
<dbReference type="AlphaFoldDB" id="A0A1G8I6W6"/>